<sequence length="124" mass="13743">MPLNAASLRSQRQCCCCGGFNKRIKVSEEMAGSLGGSNESLSSPMGERSYVELPIENRTKSSTGRRIANSCDRRALTYDNKHPNMALTRHDNPHVPSRPEHGPDTKPHGTQTVGPTFRRPLKLR</sequence>
<name>A0A7R9DFG2_TIMPO</name>
<evidence type="ECO:0000313" key="2">
    <source>
        <dbReference type="EMBL" id="CAD7413780.1"/>
    </source>
</evidence>
<protein>
    <submittedName>
        <fullName evidence="2">Uncharacterized protein</fullName>
    </submittedName>
</protein>
<dbReference type="EMBL" id="OD007210">
    <property type="protein sequence ID" value="CAD7413780.1"/>
    <property type="molecule type" value="Genomic_DNA"/>
</dbReference>
<reference evidence="2" key="1">
    <citation type="submission" date="2020-11" db="EMBL/GenBank/DDBJ databases">
        <authorList>
            <person name="Tran Van P."/>
        </authorList>
    </citation>
    <scope>NUCLEOTIDE SEQUENCE</scope>
</reference>
<dbReference type="AlphaFoldDB" id="A0A7R9DFG2"/>
<feature type="compositionally biased region" description="Basic and acidic residues" evidence="1">
    <location>
        <begin position="78"/>
        <end position="107"/>
    </location>
</feature>
<organism evidence="2">
    <name type="scientific">Timema poppense</name>
    <name type="common">Walking stick</name>
    <dbReference type="NCBI Taxonomy" id="170557"/>
    <lineage>
        <taxon>Eukaryota</taxon>
        <taxon>Metazoa</taxon>
        <taxon>Ecdysozoa</taxon>
        <taxon>Arthropoda</taxon>
        <taxon>Hexapoda</taxon>
        <taxon>Insecta</taxon>
        <taxon>Pterygota</taxon>
        <taxon>Neoptera</taxon>
        <taxon>Polyneoptera</taxon>
        <taxon>Phasmatodea</taxon>
        <taxon>Timematodea</taxon>
        <taxon>Timematoidea</taxon>
        <taxon>Timematidae</taxon>
        <taxon>Timema</taxon>
    </lineage>
</organism>
<proteinExistence type="predicted"/>
<feature type="region of interest" description="Disordered" evidence="1">
    <location>
        <begin position="78"/>
        <end position="124"/>
    </location>
</feature>
<gene>
    <name evidence="2" type="ORF">TPSB3V08_LOCUS9244</name>
</gene>
<accession>A0A7R9DFG2</accession>
<evidence type="ECO:0000256" key="1">
    <source>
        <dbReference type="SAM" id="MobiDB-lite"/>
    </source>
</evidence>